<feature type="region of interest" description="Disordered" evidence="2">
    <location>
        <begin position="91"/>
        <end position="160"/>
    </location>
</feature>
<keyword evidence="4" id="KW-1185">Reference proteome</keyword>
<dbReference type="PANTHER" id="PTHR47026:SF2">
    <property type="entry name" value="FLAGELLAR ASSOCIATED PROTEIN"/>
    <property type="match status" value="1"/>
</dbReference>
<dbReference type="PANTHER" id="PTHR47026">
    <property type="entry name" value="PIGMENTOSA GTPASE REGULATOR-LIKE PROTEIN, PUTATIVE-RELATED"/>
    <property type="match status" value="1"/>
</dbReference>
<gene>
    <name evidence="3" type="ORF">M9Y10_029496</name>
</gene>
<evidence type="ECO:0000256" key="2">
    <source>
        <dbReference type="SAM" id="MobiDB-lite"/>
    </source>
</evidence>
<evidence type="ECO:0000313" key="4">
    <source>
        <dbReference type="Proteomes" id="UP001470230"/>
    </source>
</evidence>
<dbReference type="Proteomes" id="UP001470230">
    <property type="component" value="Unassembled WGS sequence"/>
</dbReference>
<feature type="compositionally biased region" description="Polar residues" evidence="2">
    <location>
        <begin position="391"/>
        <end position="404"/>
    </location>
</feature>
<keyword evidence="1" id="KW-0175">Coiled coil</keyword>
<feature type="compositionally biased region" description="Basic and acidic residues" evidence="2">
    <location>
        <begin position="97"/>
        <end position="112"/>
    </location>
</feature>
<feature type="compositionally biased region" description="Polar residues" evidence="2">
    <location>
        <begin position="150"/>
        <end position="160"/>
    </location>
</feature>
<protein>
    <submittedName>
        <fullName evidence="3">Uncharacterized protein</fullName>
    </submittedName>
</protein>
<feature type="coiled-coil region" evidence="1">
    <location>
        <begin position="282"/>
        <end position="320"/>
    </location>
</feature>
<feature type="region of interest" description="Disordered" evidence="2">
    <location>
        <begin position="536"/>
        <end position="609"/>
    </location>
</feature>
<organism evidence="3 4">
    <name type="scientific">Tritrichomonas musculus</name>
    <dbReference type="NCBI Taxonomy" id="1915356"/>
    <lineage>
        <taxon>Eukaryota</taxon>
        <taxon>Metamonada</taxon>
        <taxon>Parabasalia</taxon>
        <taxon>Tritrichomonadida</taxon>
        <taxon>Tritrichomonadidae</taxon>
        <taxon>Tritrichomonas</taxon>
    </lineage>
</organism>
<evidence type="ECO:0000256" key="1">
    <source>
        <dbReference type="SAM" id="Coils"/>
    </source>
</evidence>
<feature type="compositionally biased region" description="Low complexity" evidence="2">
    <location>
        <begin position="348"/>
        <end position="371"/>
    </location>
</feature>
<sequence length="632" mass="73208">MSNNEDEDRIVHEIVHELLSDNNYDPKTIPKQYLPKIHGVLMATKHDAIARGQLPVVKRIQSILASLPETVIINNGYTSSLLDQKNKKRAFHPASQLKEKRTPRYNSKDSRSAFDSQTTSSRFYRPRTALQKSNRNNNNRPNSNIINKNTRPISKLSDNNSRCSDELNAIDFETDAYFEKNNRAVRSSPPTAKIQATKRLNPKRRLYTDEQLDVALENMVNGNSFIPKSDVLPELIDYAKRKIDNLIKNGELITAQKYEDVYQQMQSSKQAWEGCNTKSLKLNELTNQMNKADKSLQNAEENMEKELREYDERMDAIREAQLKEFEKQLYEFDKETNFRVLERSGDENSQSKSNLSTSRSSVNQSNSQNLNDDFENSIDQSNSENSKDTEISSGQINSESSKTQSISPDKSKSDKSKIYPNLPPSFRKFSQRLLDLREREKLLLKTRRFEEAGYVRMEADNLEAREIQQCKINYLKSREDKKAKIIEEQKQKMKCFEENGARIRKRLQTENEVRISALKRAKENFQGRIGRLDVEIKDTLSTTPAPSPLQSRPMSPPRSPDSYSQPTFMTQQQQLTQRQQKNQQKSEDSQVEEKNKPAKKRITTTMAPPHIVYRPIPSKWRLQTPQIIKMNK</sequence>
<accession>A0ABR2KMH8</accession>
<reference evidence="3 4" key="1">
    <citation type="submission" date="2024-04" db="EMBL/GenBank/DDBJ databases">
        <title>Tritrichomonas musculus Genome.</title>
        <authorList>
            <person name="Alves-Ferreira E."/>
            <person name="Grigg M."/>
            <person name="Lorenzi H."/>
            <person name="Galac M."/>
        </authorList>
    </citation>
    <scope>NUCLEOTIDE SEQUENCE [LARGE SCALE GENOMIC DNA]</scope>
    <source>
        <strain evidence="3 4">EAF2021</strain>
    </source>
</reference>
<feature type="compositionally biased region" description="Polar residues" evidence="2">
    <location>
        <begin position="113"/>
        <end position="122"/>
    </location>
</feature>
<comment type="caution">
    <text evidence="3">The sequence shown here is derived from an EMBL/GenBank/DDBJ whole genome shotgun (WGS) entry which is preliminary data.</text>
</comment>
<feature type="compositionally biased region" description="Low complexity" evidence="2">
    <location>
        <begin position="132"/>
        <end position="149"/>
    </location>
</feature>
<feature type="region of interest" description="Disordered" evidence="2">
    <location>
        <begin position="341"/>
        <end position="423"/>
    </location>
</feature>
<proteinExistence type="predicted"/>
<name>A0ABR2KMH8_9EUKA</name>
<feature type="compositionally biased region" description="Basic and acidic residues" evidence="2">
    <location>
        <begin position="584"/>
        <end position="596"/>
    </location>
</feature>
<dbReference type="EMBL" id="JAPFFF010000004">
    <property type="protein sequence ID" value="KAK8892271.1"/>
    <property type="molecule type" value="Genomic_DNA"/>
</dbReference>
<feature type="compositionally biased region" description="Low complexity" evidence="2">
    <location>
        <begin position="560"/>
        <end position="583"/>
    </location>
</feature>
<evidence type="ECO:0000313" key="3">
    <source>
        <dbReference type="EMBL" id="KAK8892271.1"/>
    </source>
</evidence>